<evidence type="ECO:0000313" key="6">
    <source>
        <dbReference type="EMBL" id="XDT73427.1"/>
    </source>
</evidence>
<keyword evidence="1 5" id="KW-1003">Cell membrane</keyword>
<accession>A0AB39UZU6</accession>
<reference evidence="6" key="1">
    <citation type="submission" date="2024-05" db="EMBL/GenBank/DDBJ databases">
        <title>Genome sequencing of novel strain.</title>
        <authorList>
            <person name="Ganbat D."/>
            <person name="Ganbat S."/>
            <person name="Lee S.-J."/>
        </authorList>
    </citation>
    <scope>NUCLEOTIDE SEQUENCE</scope>
    <source>
        <strain evidence="6">SMD15-11</strain>
    </source>
</reference>
<keyword evidence="3 5" id="KW-1133">Transmembrane helix</keyword>
<name>A0AB39UZU6_9GAMM</name>
<feature type="transmembrane region" description="Helical" evidence="5">
    <location>
        <begin position="50"/>
        <end position="69"/>
    </location>
</feature>
<sequence length="188" mass="21608">MKLFFDFFPIVLFFVVFKMTGDILAATAVLIPATLLQVGITWWKFRKLEVLHLVTLFFVVVLGGLTLIFHDPTFIKWKPTVVFWLLALAFMISQFLPGKNFYQRMMESSIQLPERAWTHLNTSWVLFNTAMGGANLYVAYTYPMDTWVNFKLFGILGCTVAFVLLQTLYIARHLPDQDAASHSSSEDH</sequence>
<comment type="function">
    <text evidence="5">Plays a role in cell envelope biogenesis, maintenance of cell envelope integrity and membrane homeostasis.</text>
</comment>
<dbReference type="AlphaFoldDB" id="A0AB39UZU6"/>
<organism evidence="6">
    <name type="scientific">Thermohahella caldifontis</name>
    <dbReference type="NCBI Taxonomy" id="3142973"/>
    <lineage>
        <taxon>Bacteria</taxon>
        <taxon>Pseudomonadati</taxon>
        <taxon>Pseudomonadota</taxon>
        <taxon>Gammaproteobacteria</taxon>
        <taxon>Oceanospirillales</taxon>
        <taxon>Hahellaceae</taxon>
        <taxon>Thermohahella</taxon>
    </lineage>
</organism>
<feature type="transmembrane region" description="Helical" evidence="5">
    <location>
        <begin position="152"/>
        <end position="171"/>
    </location>
</feature>
<feature type="transmembrane region" description="Helical" evidence="5">
    <location>
        <begin position="123"/>
        <end position="140"/>
    </location>
</feature>
<dbReference type="EMBL" id="CP154858">
    <property type="protein sequence ID" value="XDT73427.1"/>
    <property type="molecule type" value="Genomic_DNA"/>
</dbReference>
<dbReference type="RefSeq" id="WP_369602418.1">
    <property type="nucleotide sequence ID" value="NZ_CP154858.1"/>
</dbReference>
<dbReference type="InterPro" id="IPR006008">
    <property type="entry name" value="YciB"/>
</dbReference>
<gene>
    <name evidence="5" type="primary">yciB</name>
    <name evidence="6" type="ORF">AAIA72_05505</name>
</gene>
<dbReference type="KEGG" id="tcd:AAIA72_05505"/>
<keyword evidence="4 5" id="KW-0472">Membrane</keyword>
<dbReference type="PANTHER" id="PTHR36917:SF1">
    <property type="entry name" value="INNER MEMBRANE-SPANNING PROTEIN YCIB"/>
    <property type="match status" value="1"/>
</dbReference>
<feature type="transmembrane region" description="Helical" evidence="5">
    <location>
        <begin position="81"/>
        <end position="102"/>
    </location>
</feature>
<dbReference type="GO" id="GO:0005886">
    <property type="term" value="C:plasma membrane"/>
    <property type="evidence" value="ECO:0007669"/>
    <property type="project" value="UniProtKB-SubCell"/>
</dbReference>
<evidence type="ECO:0000256" key="5">
    <source>
        <dbReference type="HAMAP-Rule" id="MF_00189"/>
    </source>
</evidence>
<comment type="subcellular location">
    <subcellularLocation>
        <location evidence="5">Cell inner membrane</location>
        <topology evidence="5">Multi-pass membrane protein</topology>
    </subcellularLocation>
</comment>
<proteinExistence type="inferred from homology"/>
<keyword evidence="2 5" id="KW-0812">Transmembrane</keyword>
<dbReference type="HAMAP" id="MF_00189">
    <property type="entry name" value="YciB"/>
    <property type="match status" value="1"/>
</dbReference>
<evidence type="ECO:0000256" key="1">
    <source>
        <dbReference type="ARBA" id="ARBA00022475"/>
    </source>
</evidence>
<evidence type="ECO:0000256" key="3">
    <source>
        <dbReference type="ARBA" id="ARBA00022989"/>
    </source>
</evidence>
<keyword evidence="5" id="KW-0997">Cell inner membrane</keyword>
<dbReference type="NCBIfam" id="NF001325">
    <property type="entry name" value="PRK00259.1-3"/>
    <property type="match status" value="1"/>
</dbReference>
<dbReference type="PANTHER" id="PTHR36917">
    <property type="entry name" value="INTRACELLULAR SEPTATION PROTEIN A-RELATED"/>
    <property type="match status" value="1"/>
</dbReference>
<dbReference type="NCBIfam" id="TIGR00997">
    <property type="entry name" value="ispZ"/>
    <property type="match status" value="1"/>
</dbReference>
<comment type="similarity">
    <text evidence="5">Belongs to the YciB family.</text>
</comment>
<dbReference type="Pfam" id="PF04279">
    <property type="entry name" value="IspA"/>
    <property type="match status" value="1"/>
</dbReference>
<protein>
    <recommendedName>
        <fullName evidence="5">Inner membrane-spanning protein YciB</fullName>
    </recommendedName>
</protein>
<evidence type="ECO:0000256" key="4">
    <source>
        <dbReference type="ARBA" id="ARBA00023136"/>
    </source>
</evidence>
<feature type="transmembrane region" description="Helical" evidence="5">
    <location>
        <begin position="12"/>
        <end position="38"/>
    </location>
</feature>
<evidence type="ECO:0000256" key="2">
    <source>
        <dbReference type="ARBA" id="ARBA00022692"/>
    </source>
</evidence>